<evidence type="ECO:0000256" key="1">
    <source>
        <dbReference type="ARBA" id="ARBA00022603"/>
    </source>
</evidence>
<keyword evidence="3 4" id="KW-0949">S-adenosyl-L-methionine</keyword>
<comment type="subcellular location">
    <subcellularLocation>
        <location evidence="4">Nucleus</location>
        <location evidence="4">Nucleolus</location>
    </subcellularLocation>
</comment>
<dbReference type="STRING" id="765257.A0A0C9ZEG0"/>
<dbReference type="OrthoDB" id="5954793at2759"/>
<dbReference type="GO" id="GO:0005730">
    <property type="term" value="C:nucleolus"/>
    <property type="evidence" value="ECO:0007669"/>
    <property type="project" value="UniProtKB-SubCell"/>
</dbReference>
<dbReference type="EMBL" id="KN833808">
    <property type="protein sequence ID" value="KIK18323.1"/>
    <property type="molecule type" value="Genomic_DNA"/>
</dbReference>
<dbReference type="PANTHER" id="PTHR21008">
    <property type="entry name" value="S-ADENOSYLMETHIONINE SENSOR UPSTREAM OF MTORC1-RELATED"/>
    <property type="match status" value="1"/>
</dbReference>
<dbReference type="Proteomes" id="UP000054018">
    <property type="component" value="Unassembled WGS sequence"/>
</dbReference>
<dbReference type="HAMAP" id="MF_03044">
    <property type="entry name" value="BMT2"/>
    <property type="match status" value="1"/>
</dbReference>
<dbReference type="Pfam" id="PF11968">
    <property type="entry name" value="Bmt2"/>
    <property type="match status" value="1"/>
</dbReference>
<reference evidence="6 7" key="1">
    <citation type="submission" date="2014-04" db="EMBL/GenBank/DDBJ databases">
        <authorList>
            <consortium name="DOE Joint Genome Institute"/>
            <person name="Kuo A."/>
            <person name="Kohler A."/>
            <person name="Costa M.D."/>
            <person name="Nagy L.G."/>
            <person name="Floudas D."/>
            <person name="Copeland A."/>
            <person name="Barry K.W."/>
            <person name="Cichocki N."/>
            <person name="Veneault-Fourrey C."/>
            <person name="LaButti K."/>
            <person name="Lindquist E.A."/>
            <person name="Lipzen A."/>
            <person name="Lundell T."/>
            <person name="Morin E."/>
            <person name="Murat C."/>
            <person name="Sun H."/>
            <person name="Tunlid A."/>
            <person name="Henrissat B."/>
            <person name="Grigoriev I.V."/>
            <person name="Hibbett D.S."/>
            <person name="Martin F."/>
            <person name="Nordberg H.P."/>
            <person name="Cantor M.N."/>
            <person name="Hua S.X."/>
        </authorList>
    </citation>
    <scope>NUCLEOTIDE SEQUENCE [LARGE SCALE GENOMIC DNA]</scope>
    <source>
        <strain evidence="6 7">441</strain>
    </source>
</reference>
<evidence type="ECO:0000256" key="3">
    <source>
        <dbReference type="ARBA" id="ARBA00022691"/>
    </source>
</evidence>
<gene>
    <name evidence="6" type="ORF">PISMIDRAFT_684384</name>
</gene>
<dbReference type="AlphaFoldDB" id="A0A0C9ZEG0"/>
<keyword evidence="4" id="KW-0539">Nucleus</keyword>
<accession>A0A0C9ZEG0</accession>
<comment type="function">
    <text evidence="4">S-adenosyl-L-methionine-dependent methyltransferase that specifically methylates the N(1) position of an adenine present in helix 65 in 25S rRNA.</text>
</comment>
<feature type="binding site" evidence="4">
    <location>
        <position position="138"/>
    </location>
    <ligand>
        <name>S-adenosyl-L-methionine</name>
        <dbReference type="ChEBI" id="CHEBI:59789"/>
    </ligand>
</feature>
<evidence type="ECO:0000313" key="7">
    <source>
        <dbReference type="Proteomes" id="UP000054018"/>
    </source>
</evidence>
<evidence type="ECO:0000256" key="2">
    <source>
        <dbReference type="ARBA" id="ARBA00022679"/>
    </source>
</evidence>
<proteinExistence type="inferred from homology"/>
<organism evidence="6 7">
    <name type="scientific">Pisolithus microcarpus 441</name>
    <dbReference type="NCBI Taxonomy" id="765257"/>
    <lineage>
        <taxon>Eukaryota</taxon>
        <taxon>Fungi</taxon>
        <taxon>Dikarya</taxon>
        <taxon>Basidiomycota</taxon>
        <taxon>Agaricomycotina</taxon>
        <taxon>Agaricomycetes</taxon>
        <taxon>Agaricomycetidae</taxon>
        <taxon>Boletales</taxon>
        <taxon>Sclerodermatineae</taxon>
        <taxon>Pisolithaceae</taxon>
        <taxon>Pisolithus</taxon>
    </lineage>
</organism>
<feature type="binding site" evidence="4">
    <location>
        <position position="118"/>
    </location>
    <ligand>
        <name>S-adenosyl-L-methionine</name>
        <dbReference type="ChEBI" id="CHEBI:59789"/>
    </ligand>
</feature>
<dbReference type="InterPro" id="IPR021867">
    <property type="entry name" value="Bmt2/SAMTOR"/>
</dbReference>
<keyword evidence="7" id="KW-1185">Reference proteome</keyword>
<dbReference type="EC" id="2.1.1.-" evidence="4"/>
<dbReference type="SUPFAM" id="SSF53335">
    <property type="entry name" value="S-adenosyl-L-methionine-dependent methyltransferases"/>
    <property type="match status" value="1"/>
</dbReference>
<dbReference type="InterPro" id="IPR029063">
    <property type="entry name" value="SAM-dependent_MTases_sf"/>
</dbReference>
<name>A0A0C9ZEG0_9AGAM</name>
<keyword evidence="2 4" id="KW-0808">Transferase</keyword>
<comment type="similarity">
    <text evidence="4">Belongs to the BMT2 family.</text>
</comment>
<feature type="region of interest" description="Disordered" evidence="5">
    <location>
        <begin position="1"/>
        <end position="26"/>
    </location>
</feature>
<dbReference type="GO" id="GO:0016433">
    <property type="term" value="F:rRNA (adenine) methyltransferase activity"/>
    <property type="evidence" value="ECO:0007669"/>
    <property type="project" value="UniProtKB-UniRule"/>
</dbReference>
<keyword evidence="1 4" id="KW-0489">Methyltransferase</keyword>
<sequence length="281" mass="32008">MPKARKKKVPVTSDGRDIVSPSSNPQTTRAVIRRFHVLLKKQGQLEHNPATTSNEAELKKINEELASMGGLAVYQRMSSIGQGSDRGGGSESVLIKWLVNMGFSKRDSMSKLRLLEVGALKPDNYASCSSWIDATPIDLRSRHPAIREQNFLMMEASENWEKWDVLSLSLVVNFVPEPRDRGRMLCVAHNFLRESGLLFLVLPLPCVENSRYLTLEHLGSLMTAIGFREVEKKWKQGGKMAYWLYRKVERDLHSDFSPFRKRCICRQGSSRNNFVILLQDQ</sequence>
<reference evidence="7" key="2">
    <citation type="submission" date="2015-01" db="EMBL/GenBank/DDBJ databases">
        <title>Evolutionary Origins and Diversification of the Mycorrhizal Mutualists.</title>
        <authorList>
            <consortium name="DOE Joint Genome Institute"/>
            <consortium name="Mycorrhizal Genomics Consortium"/>
            <person name="Kohler A."/>
            <person name="Kuo A."/>
            <person name="Nagy L.G."/>
            <person name="Floudas D."/>
            <person name="Copeland A."/>
            <person name="Barry K.W."/>
            <person name="Cichocki N."/>
            <person name="Veneault-Fourrey C."/>
            <person name="LaButti K."/>
            <person name="Lindquist E.A."/>
            <person name="Lipzen A."/>
            <person name="Lundell T."/>
            <person name="Morin E."/>
            <person name="Murat C."/>
            <person name="Riley R."/>
            <person name="Ohm R."/>
            <person name="Sun H."/>
            <person name="Tunlid A."/>
            <person name="Henrissat B."/>
            <person name="Grigoriev I.V."/>
            <person name="Hibbett D.S."/>
            <person name="Martin F."/>
        </authorList>
    </citation>
    <scope>NUCLEOTIDE SEQUENCE [LARGE SCALE GENOMIC DNA]</scope>
    <source>
        <strain evidence="7">441</strain>
    </source>
</reference>
<evidence type="ECO:0000256" key="5">
    <source>
        <dbReference type="SAM" id="MobiDB-lite"/>
    </source>
</evidence>
<dbReference type="HOGENOM" id="CLU_041583_1_0_1"/>
<protein>
    <recommendedName>
        <fullName evidence="4">25S rRNA adenine-N(1) methyltransferase</fullName>
        <ecNumber evidence="4">2.1.1.-</ecNumber>
    </recommendedName>
</protein>
<dbReference type="PANTHER" id="PTHR21008:SF1">
    <property type="entry name" value="25S RRNA (ADENINE(2142)-N(1))-METHYLTRANSFERASE"/>
    <property type="match status" value="1"/>
</dbReference>
<evidence type="ECO:0000313" key="6">
    <source>
        <dbReference type="EMBL" id="KIK18323.1"/>
    </source>
</evidence>
<evidence type="ECO:0000256" key="4">
    <source>
        <dbReference type="HAMAP-Rule" id="MF_03044"/>
    </source>
</evidence>